<dbReference type="GO" id="GO:0016887">
    <property type="term" value="F:ATP hydrolysis activity"/>
    <property type="evidence" value="ECO:0007669"/>
    <property type="project" value="InterPro"/>
</dbReference>
<feature type="compositionally biased region" description="Basic and acidic residues" evidence="1">
    <location>
        <begin position="29"/>
        <end position="39"/>
    </location>
</feature>
<dbReference type="GO" id="GO:0005759">
    <property type="term" value="C:mitochondrial matrix"/>
    <property type="evidence" value="ECO:0007669"/>
    <property type="project" value="TreeGrafter"/>
</dbReference>
<dbReference type="GO" id="GO:0004176">
    <property type="term" value="F:ATP-dependent peptidase activity"/>
    <property type="evidence" value="ECO:0007669"/>
    <property type="project" value="InterPro"/>
</dbReference>
<feature type="region of interest" description="Disordered" evidence="1">
    <location>
        <begin position="1"/>
        <end position="69"/>
    </location>
</feature>
<evidence type="ECO:0000313" key="3">
    <source>
        <dbReference type="EMBL" id="QHT18454.1"/>
    </source>
</evidence>
<feature type="compositionally biased region" description="Basic and acidic residues" evidence="1">
    <location>
        <begin position="99"/>
        <end position="115"/>
    </location>
</feature>
<dbReference type="AlphaFoldDB" id="A0A6C0DQ34"/>
<feature type="compositionally biased region" description="Acidic residues" evidence="1">
    <location>
        <begin position="152"/>
        <end position="189"/>
    </location>
</feature>
<dbReference type="PANTHER" id="PTHR43718">
    <property type="entry name" value="LON PROTEASE"/>
    <property type="match status" value="1"/>
</dbReference>
<dbReference type="GO" id="GO:0006515">
    <property type="term" value="P:protein quality control for misfolded or incompletely synthesized proteins"/>
    <property type="evidence" value="ECO:0007669"/>
    <property type="project" value="TreeGrafter"/>
</dbReference>
<dbReference type="Pfam" id="PF00004">
    <property type="entry name" value="AAA"/>
    <property type="match status" value="1"/>
</dbReference>
<dbReference type="InterPro" id="IPR003959">
    <property type="entry name" value="ATPase_AAA_core"/>
</dbReference>
<accession>A0A6C0DQ34</accession>
<dbReference type="Gene3D" id="1.10.8.60">
    <property type="match status" value="1"/>
</dbReference>
<sequence length="645" mass="73596">MKKVDRAYPSHGKVPPLKMTQNPRIMKASPKEEKNTKEKQKNKKRGGPRDDDDDVDEHGNLKGFIDYDMDADSEYDSDISFTASEQRKLKKHGILPKSLKKEVQRSSKKKEPEIKHRLRKKKDVQESEEEEVVKKCSKKGFTPKRKMVVESSTEEEEEEEEDEETLGSEDTDTDMEEDDDEDYEDEEEEGNSKSGFKGISIMIGDGGGFEESERMVPKRHNMKKESEEVKKFVKLVSNPTEEETIDDHIDQFKSMDIGKQQKMLAAMERQSEFVKKEQPLMFRLLQMNLPAETMGMVMSRYNALNSMDPSTGEYYKMRSWMEKLVSMPLGVYRELPIRLEEGPEACVPFMEKAMKSLEEAIYGQEEAKLQIMQFIASKIANPTASGLSLLLIGPPGIGKTSLIKNGIAKALGWPFQFISLGGDSDATTYTGHQFVYEGSHCGKIANCVAAAKSMSLVMMFDELDKISATEKGQEIQNLLVHITDPVQNMLFEDKYLSGIPLDLSRTMFVFSANDPNKIDRVLADRMITVNLKGYEQKEKLSIAEQYLLPAALKEVNLMEKVAVSREVLEHIIKTYASEEKGVREMKRCIEQIVQRINMLRMFNVKELPFHVPNFSLPYVLKKEHVDLFLKKTEAKTNDLPAGMYT</sequence>
<feature type="region of interest" description="Disordered" evidence="1">
    <location>
        <begin position="86"/>
        <end position="201"/>
    </location>
</feature>
<dbReference type="InterPro" id="IPR003593">
    <property type="entry name" value="AAA+_ATPase"/>
</dbReference>
<dbReference type="SUPFAM" id="SSF52540">
    <property type="entry name" value="P-loop containing nucleoside triphosphate hydrolases"/>
    <property type="match status" value="1"/>
</dbReference>
<dbReference type="Gene3D" id="3.40.50.300">
    <property type="entry name" value="P-loop containing nucleotide triphosphate hydrolases"/>
    <property type="match status" value="1"/>
</dbReference>
<reference evidence="3" key="1">
    <citation type="journal article" date="2020" name="Nature">
        <title>Giant virus diversity and host interactions through global metagenomics.</title>
        <authorList>
            <person name="Schulz F."/>
            <person name="Roux S."/>
            <person name="Paez-Espino D."/>
            <person name="Jungbluth S."/>
            <person name="Walsh D.A."/>
            <person name="Denef V.J."/>
            <person name="McMahon K.D."/>
            <person name="Konstantinidis K.T."/>
            <person name="Eloe-Fadrosh E.A."/>
            <person name="Kyrpides N.C."/>
            <person name="Woyke T."/>
        </authorList>
    </citation>
    <scope>NUCLEOTIDE SEQUENCE</scope>
    <source>
        <strain evidence="3">GVMAG-M-3300023174-46</strain>
    </source>
</reference>
<dbReference type="EMBL" id="MN739656">
    <property type="protein sequence ID" value="QHT18454.1"/>
    <property type="molecule type" value="Genomic_DNA"/>
</dbReference>
<evidence type="ECO:0000256" key="1">
    <source>
        <dbReference type="SAM" id="MobiDB-lite"/>
    </source>
</evidence>
<dbReference type="SMART" id="SM00382">
    <property type="entry name" value="AAA"/>
    <property type="match status" value="1"/>
</dbReference>
<dbReference type="GO" id="GO:0004252">
    <property type="term" value="F:serine-type endopeptidase activity"/>
    <property type="evidence" value="ECO:0007669"/>
    <property type="project" value="InterPro"/>
</dbReference>
<dbReference type="GO" id="GO:0003697">
    <property type="term" value="F:single-stranded DNA binding"/>
    <property type="evidence" value="ECO:0007669"/>
    <property type="project" value="TreeGrafter"/>
</dbReference>
<dbReference type="GO" id="GO:0007005">
    <property type="term" value="P:mitochondrion organization"/>
    <property type="evidence" value="ECO:0007669"/>
    <property type="project" value="TreeGrafter"/>
</dbReference>
<dbReference type="InterPro" id="IPR027417">
    <property type="entry name" value="P-loop_NTPase"/>
</dbReference>
<dbReference type="InterPro" id="IPR027065">
    <property type="entry name" value="Lon_Prtase"/>
</dbReference>
<dbReference type="PANTHER" id="PTHR43718:SF2">
    <property type="entry name" value="LON PROTEASE HOMOLOG, MITOCHONDRIAL"/>
    <property type="match status" value="1"/>
</dbReference>
<feature type="compositionally biased region" description="Basic residues" evidence="1">
    <location>
        <begin position="135"/>
        <end position="146"/>
    </location>
</feature>
<organism evidence="3">
    <name type="scientific">viral metagenome</name>
    <dbReference type="NCBI Taxonomy" id="1070528"/>
    <lineage>
        <taxon>unclassified sequences</taxon>
        <taxon>metagenomes</taxon>
        <taxon>organismal metagenomes</taxon>
    </lineage>
</organism>
<protein>
    <recommendedName>
        <fullName evidence="2">AAA+ ATPase domain-containing protein</fullName>
    </recommendedName>
</protein>
<evidence type="ECO:0000259" key="2">
    <source>
        <dbReference type="SMART" id="SM00382"/>
    </source>
</evidence>
<feature type="domain" description="AAA+ ATPase" evidence="2">
    <location>
        <begin position="385"/>
        <end position="533"/>
    </location>
</feature>
<dbReference type="GO" id="GO:0005524">
    <property type="term" value="F:ATP binding"/>
    <property type="evidence" value="ECO:0007669"/>
    <property type="project" value="InterPro"/>
</dbReference>
<name>A0A6C0DQ34_9ZZZZ</name>
<dbReference type="GO" id="GO:0051131">
    <property type="term" value="P:chaperone-mediated protein complex assembly"/>
    <property type="evidence" value="ECO:0007669"/>
    <property type="project" value="TreeGrafter"/>
</dbReference>
<proteinExistence type="predicted"/>